<protein>
    <submittedName>
        <fullName evidence="2">Uncharacterized protein</fullName>
    </submittedName>
</protein>
<feature type="transmembrane region" description="Helical" evidence="1">
    <location>
        <begin position="35"/>
        <end position="57"/>
    </location>
</feature>
<accession>A0A3B0ZZE4</accession>
<sequence length="263" mass="30332">MHFAVISAVVVNSKQFKLELIKGHYYAMETLTMHLFKIISFTSALLLALTFSPFIAANSLTEEEMERWLNSDDLDPPNYQKVDVNEGDLFFLTTKPSKPVHHHHNMFTLYKTSLKNGWIKLQQCHSNMDRVPRVQVVFNKERIRDIKVIKSDAIEKAWVENNTVQLENVKDNARLCIEAWSKALFKNRDGSYRLTNGPFMRKFLDGYFPIHVTIDVDFSATSLQLVSVEPAAQRGFKVKQTAKTVSLDAWFEGRLKTKLTFVN</sequence>
<organism evidence="2">
    <name type="scientific">hydrothermal vent metagenome</name>
    <dbReference type="NCBI Taxonomy" id="652676"/>
    <lineage>
        <taxon>unclassified sequences</taxon>
        <taxon>metagenomes</taxon>
        <taxon>ecological metagenomes</taxon>
    </lineage>
</organism>
<evidence type="ECO:0000313" key="2">
    <source>
        <dbReference type="EMBL" id="VAW97151.1"/>
    </source>
</evidence>
<proteinExistence type="predicted"/>
<keyword evidence="1" id="KW-0472">Membrane</keyword>
<keyword evidence="1" id="KW-1133">Transmembrane helix</keyword>
<keyword evidence="1" id="KW-0812">Transmembrane</keyword>
<reference evidence="2" key="1">
    <citation type="submission" date="2018-06" db="EMBL/GenBank/DDBJ databases">
        <authorList>
            <person name="Zhirakovskaya E."/>
        </authorList>
    </citation>
    <scope>NUCLEOTIDE SEQUENCE</scope>
</reference>
<dbReference type="AlphaFoldDB" id="A0A3B0ZZE4"/>
<gene>
    <name evidence="2" type="ORF">MNBD_GAMMA23-1285</name>
</gene>
<name>A0A3B0ZZE4_9ZZZZ</name>
<evidence type="ECO:0000256" key="1">
    <source>
        <dbReference type="SAM" id="Phobius"/>
    </source>
</evidence>
<dbReference type="EMBL" id="UOFT01000055">
    <property type="protein sequence ID" value="VAW97151.1"/>
    <property type="molecule type" value="Genomic_DNA"/>
</dbReference>